<feature type="compositionally biased region" description="Low complexity" evidence="7">
    <location>
        <begin position="150"/>
        <end position="161"/>
    </location>
</feature>
<dbReference type="InterPro" id="IPR007861">
    <property type="entry name" value="DNA_mismatch_repair_MutS_clamp"/>
</dbReference>
<dbReference type="InterPro" id="IPR045076">
    <property type="entry name" value="MutS"/>
</dbReference>
<dbReference type="SMART" id="SM00534">
    <property type="entry name" value="MUTSac"/>
    <property type="match status" value="1"/>
</dbReference>
<dbReference type="InterPro" id="IPR007695">
    <property type="entry name" value="DNA_mismatch_repair_MutS-lik_N"/>
</dbReference>
<feature type="compositionally biased region" description="Polar residues" evidence="7">
    <location>
        <begin position="55"/>
        <end position="68"/>
    </location>
</feature>
<evidence type="ECO:0000256" key="4">
    <source>
        <dbReference type="ARBA" id="ARBA00022840"/>
    </source>
</evidence>
<dbReference type="Pfam" id="PF05190">
    <property type="entry name" value="MutS_IV"/>
    <property type="match status" value="1"/>
</dbReference>
<keyword evidence="5 6" id="KW-0238">DNA-binding</keyword>
<feature type="region of interest" description="Disordered" evidence="7">
    <location>
        <begin position="207"/>
        <end position="266"/>
    </location>
</feature>
<keyword evidence="6" id="KW-0234">DNA repair</keyword>
<dbReference type="SUPFAM" id="SSF55271">
    <property type="entry name" value="DNA repair protein MutS, domain I"/>
    <property type="match status" value="1"/>
</dbReference>
<dbReference type="Proteomes" id="UP001648503">
    <property type="component" value="Unassembled WGS sequence"/>
</dbReference>
<evidence type="ECO:0000313" key="10">
    <source>
        <dbReference type="Proteomes" id="UP001648503"/>
    </source>
</evidence>
<dbReference type="InterPro" id="IPR007860">
    <property type="entry name" value="DNA_mmatch_repair_MutS_con_dom"/>
</dbReference>
<feature type="region of interest" description="Disordered" evidence="7">
    <location>
        <begin position="149"/>
        <end position="194"/>
    </location>
</feature>
<dbReference type="InterPro" id="IPR016151">
    <property type="entry name" value="DNA_mismatch_repair_MutS_N"/>
</dbReference>
<feature type="region of interest" description="Disordered" evidence="7">
    <location>
        <begin position="1"/>
        <end position="42"/>
    </location>
</feature>
<dbReference type="Gene3D" id="3.30.420.110">
    <property type="entry name" value="MutS, connector domain"/>
    <property type="match status" value="1"/>
</dbReference>
<evidence type="ECO:0000259" key="8">
    <source>
        <dbReference type="PROSITE" id="PS00486"/>
    </source>
</evidence>
<dbReference type="SUPFAM" id="SSF53150">
    <property type="entry name" value="DNA repair protein MutS, domain II"/>
    <property type="match status" value="1"/>
</dbReference>
<proteinExistence type="inferred from homology"/>
<evidence type="ECO:0000256" key="5">
    <source>
        <dbReference type="ARBA" id="ARBA00023125"/>
    </source>
</evidence>
<dbReference type="CDD" id="cd03286">
    <property type="entry name" value="ABC_MSH6_euk"/>
    <property type="match status" value="1"/>
</dbReference>
<feature type="region of interest" description="Disordered" evidence="7">
    <location>
        <begin position="291"/>
        <end position="365"/>
    </location>
</feature>
<dbReference type="Gene3D" id="3.40.1170.10">
    <property type="entry name" value="DNA repair protein MutS, domain I"/>
    <property type="match status" value="1"/>
</dbReference>
<name>A0ABQ8F677_9FUNG</name>
<feature type="domain" description="DNA mismatch repair proteins mutS family" evidence="8">
    <location>
        <begin position="1116"/>
        <end position="1132"/>
    </location>
</feature>
<dbReference type="SMART" id="SM00533">
    <property type="entry name" value="MUTSd"/>
    <property type="match status" value="1"/>
</dbReference>
<dbReference type="Pfam" id="PF01624">
    <property type="entry name" value="MutS_I"/>
    <property type="match status" value="1"/>
</dbReference>
<organism evidence="9 10">
    <name type="scientific">Batrachochytrium salamandrivorans</name>
    <dbReference type="NCBI Taxonomy" id="1357716"/>
    <lineage>
        <taxon>Eukaryota</taxon>
        <taxon>Fungi</taxon>
        <taxon>Fungi incertae sedis</taxon>
        <taxon>Chytridiomycota</taxon>
        <taxon>Chytridiomycota incertae sedis</taxon>
        <taxon>Chytridiomycetes</taxon>
        <taxon>Rhizophydiales</taxon>
        <taxon>Rhizophydiales incertae sedis</taxon>
        <taxon>Batrachochytrium</taxon>
    </lineage>
</organism>
<keyword evidence="3 6" id="KW-0227">DNA damage</keyword>
<evidence type="ECO:0000256" key="3">
    <source>
        <dbReference type="ARBA" id="ARBA00022763"/>
    </source>
</evidence>
<feature type="compositionally biased region" description="Polar residues" evidence="7">
    <location>
        <begin position="103"/>
        <end position="115"/>
    </location>
</feature>
<keyword evidence="2 6" id="KW-0547">Nucleotide-binding</keyword>
<keyword evidence="10" id="KW-1185">Reference proteome</keyword>
<dbReference type="PROSITE" id="PS00486">
    <property type="entry name" value="DNA_MISMATCH_REPAIR_2"/>
    <property type="match status" value="1"/>
</dbReference>
<dbReference type="PANTHER" id="PTHR11361">
    <property type="entry name" value="DNA MISMATCH REPAIR PROTEIN MUTS FAMILY MEMBER"/>
    <property type="match status" value="1"/>
</dbReference>
<dbReference type="EMBL" id="JAFCIX010000365">
    <property type="protein sequence ID" value="KAH6592930.1"/>
    <property type="molecule type" value="Genomic_DNA"/>
</dbReference>
<evidence type="ECO:0000256" key="2">
    <source>
        <dbReference type="ARBA" id="ARBA00022741"/>
    </source>
</evidence>
<comment type="similarity">
    <text evidence="1 6">Belongs to the DNA mismatch repair MutS family.</text>
</comment>
<feature type="compositionally biased region" description="Basic and acidic residues" evidence="7">
    <location>
        <begin position="348"/>
        <end position="365"/>
    </location>
</feature>
<dbReference type="InterPro" id="IPR000432">
    <property type="entry name" value="DNA_mismatch_repair_MutS_C"/>
</dbReference>
<feature type="compositionally biased region" description="Polar residues" evidence="7">
    <location>
        <begin position="29"/>
        <end position="42"/>
    </location>
</feature>
<dbReference type="InterPro" id="IPR027417">
    <property type="entry name" value="P-loop_NTPase"/>
</dbReference>
<dbReference type="InterPro" id="IPR036678">
    <property type="entry name" value="MutS_con_dom_sf"/>
</dbReference>
<evidence type="ECO:0000256" key="1">
    <source>
        <dbReference type="ARBA" id="ARBA00006271"/>
    </source>
</evidence>
<sequence length="1286" mass="142555">MSDKSSCFVPGNTTPARKPTGSVHKKPTSRSGSGKQSTKQMTLMSFLSPSPMSALNTVSPLRTPTKNSDLGIYPSLASASQPPFESTTSPFLTASNREVHSKTPLTGSAKPTTASWPPRTTPSSAAHAAQVPSTFAVAKETTASPLKCISSESSKWNEPSSTLASPAGPNRSHSLVENESLDTISSASSELQSGGVLPSLAHLSQSLTQTTNVSSDTPLSDITPFGENESLGLKRSREVPSQASSSSNVDGDESDEGAPISQRCTRARRAVIYHDEDENEDINMHISIASKSDASITNTPKSKPPHLHTITTPKTPTRSPSLSRYSQASTPPSASSTQLSRSFALTNSEKKRDADKRSPEDVDYDPRTLYIPPGAWANFTAFEKQFWEIKATHWDTVVFFKKGKFFELYEKDADIGHQKFDLKLTDRVNMRMVGVPESSFDHWAAQFIAKGFKVAKVEQMENSIGKAIRDRESTKKEDKIIRRELTSVLTAGTLVDAGLLTNDLSTYCMAIREEVAADHLPPTFGICFVDTASAEFSLCTFVDDADRTKFTTLIMQIKPTELVLEKGMVSKTTMRLLKNNLENPLFNFLLRDKEFWDDVVTMDELNREGYFKKTPNANSESESTLQNTEWPPVLLKASTLPLAMSAFGGLLSYLRSLKLDTNLVSAGNFHMYDPIRSSGTLILDGQTLMNLEVFQNSSDLTDKGTLFKLLNQCSTPFGKRLFKSWFCHPLRSVNALNARLDAIDDLSGISGVLDMLRVNISKLPDLERIVARIHTKSCLVKDFVTALASFDKISALMVEAQPYVVEFKSTLLGPLFTQAFNTDLDDMLQYFKGAFNHRDAFDEGKIRLHSGYDENFDAAEAAVVEIEGRLNAYLRECEKKLNYKGISFKDMGKEIFQMEVPVKVKVPADWTVMSNTKAVNRYYTPKSRDLITEMIEARERREETMRQIKSVLFEKFNTQYHGWMKAVRSIAELDCLIGLSICRQSMPEPVCRPEFVEEEQSVLELEELRHPCVMQTAGTNFIANDTRLGGNAGDSTMILLTGPNMGGKSTLLRQTCIAVIMAQLGSYVPARKCRLTPFDRVFTRIGASDNIMAGQSTFMVELSETSKILREATPRSLVILDELGRGTSTYDGYAIAYAVLNHLVTDVRCLGLFSTHYGTLTKEFQDHPLVALMYMSFFSDEVNKQVTFLYKLTSGSCPKSYGMNVASLANVPLTIVERAEEVAKSFEENQKNQQIMQKSHIFSLGSLISFTKILEYTKRTTLSSTDRCILAAHCHGLARYSSSSTE</sequence>
<gene>
    <name evidence="9" type="ORF">BASA50_007767</name>
</gene>
<dbReference type="InterPro" id="IPR007696">
    <property type="entry name" value="DNA_mismatch_repair_MutS_core"/>
</dbReference>
<feature type="compositionally biased region" description="Polar residues" evidence="7">
    <location>
        <begin position="171"/>
        <end position="192"/>
    </location>
</feature>
<feature type="compositionally biased region" description="Polar residues" evidence="7">
    <location>
        <begin position="239"/>
        <end position="249"/>
    </location>
</feature>
<dbReference type="SUPFAM" id="SSF52540">
    <property type="entry name" value="P-loop containing nucleoside triphosphate hydrolases"/>
    <property type="match status" value="1"/>
</dbReference>
<dbReference type="Pfam" id="PF00488">
    <property type="entry name" value="MutS_V"/>
    <property type="match status" value="1"/>
</dbReference>
<feature type="region of interest" description="Disordered" evidence="7">
    <location>
        <begin position="55"/>
        <end position="132"/>
    </location>
</feature>
<dbReference type="Gene3D" id="3.40.50.300">
    <property type="entry name" value="P-loop containing nucleotide triphosphate hydrolases"/>
    <property type="match status" value="1"/>
</dbReference>
<evidence type="ECO:0000256" key="6">
    <source>
        <dbReference type="RuleBase" id="RU003756"/>
    </source>
</evidence>
<dbReference type="SUPFAM" id="SSF48334">
    <property type="entry name" value="DNA repair protein MutS, domain III"/>
    <property type="match status" value="1"/>
</dbReference>
<dbReference type="NCBIfam" id="NF003810">
    <property type="entry name" value="PRK05399.1"/>
    <property type="match status" value="1"/>
</dbReference>
<dbReference type="Pfam" id="PF05192">
    <property type="entry name" value="MutS_III"/>
    <property type="match status" value="1"/>
</dbReference>
<comment type="caution">
    <text evidence="9">The sequence shown here is derived from an EMBL/GenBank/DDBJ whole genome shotgun (WGS) entry which is preliminary data.</text>
</comment>
<protein>
    <recommendedName>
        <fullName evidence="8">DNA mismatch repair proteins mutS family domain-containing protein</fullName>
    </recommendedName>
</protein>
<feature type="compositionally biased region" description="Polar residues" evidence="7">
    <location>
        <begin position="291"/>
        <end position="301"/>
    </location>
</feature>
<dbReference type="PANTHER" id="PTHR11361:SF148">
    <property type="entry name" value="DNA MISMATCH REPAIR PROTEIN MSH6"/>
    <property type="match status" value="1"/>
</dbReference>
<dbReference type="InterPro" id="IPR036187">
    <property type="entry name" value="DNA_mismatch_repair_MutS_sf"/>
</dbReference>
<feature type="compositionally biased region" description="Polar residues" evidence="7">
    <location>
        <begin position="207"/>
        <end position="220"/>
    </location>
</feature>
<reference evidence="9 10" key="1">
    <citation type="submission" date="2021-02" db="EMBL/GenBank/DDBJ databases">
        <title>Variation within the Batrachochytrium salamandrivorans European outbreak.</title>
        <authorList>
            <person name="Kelly M."/>
            <person name="Pasmans F."/>
            <person name="Shea T.P."/>
            <person name="Munoz J.F."/>
            <person name="Carranza S."/>
            <person name="Cuomo C.A."/>
            <person name="Martel A."/>
        </authorList>
    </citation>
    <scope>NUCLEOTIDE SEQUENCE [LARGE SCALE GENOMIC DNA]</scope>
    <source>
        <strain evidence="9 10">AMFP18/2</strain>
    </source>
</reference>
<keyword evidence="4" id="KW-0067">ATP-binding</keyword>
<accession>A0ABQ8F677</accession>
<feature type="compositionally biased region" description="Polar residues" evidence="7">
    <location>
        <begin position="309"/>
        <end position="325"/>
    </location>
</feature>
<evidence type="ECO:0000313" key="9">
    <source>
        <dbReference type="EMBL" id="KAH6592930.1"/>
    </source>
</evidence>
<feature type="compositionally biased region" description="Polar residues" evidence="7">
    <location>
        <begin position="77"/>
        <end position="96"/>
    </location>
</feature>
<dbReference type="Pfam" id="PF05188">
    <property type="entry name" value="MutS_II"/>
    <property type="match status" value="1"/>
</dbReference>
<feature type="compositionally biased region" description="Low complexity" evidence="7">
    <location>
        <begin position="326"/>
        <end position="338"/>
    </location>
</feature>
<comment type="function">
    <text evidence="6">Component of the post-replicative DNA mismatch repair system (MMR).</text>
</comment>
<evidence type="ECO:0000256" key="7">
    <source>
        <dbReference type="SAM" id="MobiDB-lite"/>
    </source>
</evidence>
<dbReference type="Gene3D" id="1.10.1420.10">
    <property type="match status" value="2"/>
</dbReference>